<dbReference type="InterPro" id="IPR029050">
    <property type="entry name" value="Immunoprotect_excell_Ig-like"/>
</dbReference>
<protein>
    <submittedName>
        <fullName evidence="5">Immunogenic protein MPT63</fullName>
    </submittedName>
</protein>
<evidence type="ECO:0000256" key="1">
    <source>
        <dbReference type="ARBA" id="ARBA00022729"/>
    </source>
</evidence>
<dbReference type="PATRIC" id="fig|37916.4.peg.1114"/>
<dbReference type="Proteomes" id="UP000036513">
    <property type="component" value="Unassembled WGS sequence"/>
</dbReference>
<evidence type="ECO:0000313" key="5">
    <source>
        <dbReference type="EMBL" id="KMO82608.1"/>
    </source>
</evidence>
<feature type="compositionally biased region" description="Low complexity" evidence="2">
    <location>
        <begin position="252"/>
        <end position="307"/>
    </location>
</feature>
<dbReference type="AlphaFoldDB" id="A0A0J6WKT7"/>
<dbReference type="Pfam" id="PF09167">
    <property type="entry name" value="DUF1942"/>
    <property type="match status" value="1"/>
</dbReference>
<dbReference type="InterPro" id="IPR015250">
    <property type="entry name" value="MPT63-like"/>
</dbReference>
<evidence type="ECO:0000256" key="2">
    <source>
        <dbReference type="SAM" id="MobiDB-lite"/>
    </source>
</evidence>
<evidence type="ECO:0000313" key="6">
    <source>
        <dbReference type="Proteomes" id="UP000036513"/>
    </source>
</evidence>
<gene>
    <name evidence="5" type="ORF">MCHLDSM_01231</name>
</gene>
<feature type="compositionally biased region" description="Low complexity" evidence="2">
    <location>
        <begin position="234"/>
        <end position="245"/>
    </location>
</feature>
<dbReference type="SUPFAM" id="SSF81982">
    <property type="entry name" value="Antigen MPT63/MPB63 (immunoprotective extracellular protein)"/>
    <property type="match status" value="1"/>
</dbReference>
<keyword evidence="1 3" id="KW-0732">Signal</keyword>
<reference evidence="5 6" key="1">
    <citation type="journal article" date="2015" name="Genome Biol. Evol.">
        <title>Characterization of Three Mycobacterium spp. with Potential Use in Bioremediation by Genome Sequencing and Comparative Genomics.</title>
        <authorList>
            <person name="Das S."/>
            <person name="Pettersson B.M."/>
            <person name="Behra P.R."/>
            <person name="Ramesh M."/>
            <person name="Dasgupta S."/>
            <person name="Bhattacharya A."/>
            <person name="Kirsebom L.A."/>
        </authorList>
    </citation>
    <scope>NUCLEOTIDE SEQUENCE [LARGE SCALE GENOMIC DNA]</scope>
    <source>
        <strain evidence="5 6">DSM 43826</strain>
    </source>
</reference>
<feature type="compositionally biased region" description="Polar residues" evidence="2">
    <location>
        <begin position="215"/>
        <end position="226"/>
    </location>
</feature>
<dbReference type="Gene3D" id="2.60.40.1240">
    <property type="match status" value="1"/>
</dbReference>
<evidence type="ECO:0000259" key="4">
    <source>
        <dbReference type="Pfam" id="PF09167"/>
    </source>
</evidence>
<feature type="region of interest" description="Disordered" evidence="2">
    <location>
        <begin position="159"/>
        <end position="307"/>
    </location>
</feature>
<evidence type="ECO:0000256" key="3">
    <source>
        <dbReference type="SAM" id="SignalP"/>
    </source>
</evidence>
<dbReference type="EMBL" id="JYNL01000009">
    <property type="protein sequence ID" value="KMO82608.1"/>
    <property type="molecule type" value="Genomic_DNA"/>
</dbReference>
<feature type="compositionally biased region" description="Low complexity" evidence="2">
    <location>
        <begin position="173"/>
        <end position="214"/>
    </location>
</feature>
<dbReference type="STRING" id="37916.MCHLDSM_01231"/>
<comment type="caution">
    <text evidence="5">The sequence shown here is derived from an EMBL/GenBank/DDBJ whole genome shotgun (WGS) entry which is preliminary data.</text>
</comment>
<feature type="signal peptide" evidence="3">
    <location>
        <begin position="1"/>
        <end position="32"/>
    </location>
</feature>
<sequence length="307" mass="29683" precursor="true">MRTTVNTATRAAITAASTTMWLSTLLAPAASADDSAIHSLGSPAQLANGDIVQAWTITDLKPSTDAIPYPVTGTLWEATATDTAVRGTVQPVVSNLNARARSGQTYRVLFGVATPQGVNPAPLAEGQQTTGKVYFDVTGDTPDSVLYNAGGPDLAVWVQQSSNSPRPTPYDPGSPTRSSSAGGAPAAAAEATPTAPAPGAAAAATPASTGTPGSQGTPITQGSSGTPVAPGSQGTPIPGSAGTPAATPPPGTEAGSEPATVAPAGTPGASPTGSSGTPAAGGSSAAGQAPLTAPSTTITAPPASEQR</sequence>
<organism evidence="5 6">
    <name type="scientific">Mycolicibacterium chlorophenolicum</name>
    <dbReference type="NCBI Taxonomy" id="37916"/>
    <lineage>
        <taxon>Bacteria</taxon>
        <taxon>Bacillati</taxon>
        <taxon>Actinomycetota</taxon>
        <taxon>Actinomycetes</taxon>
        <taxon>Mycobacteriales</taxon>
        <taxon>Mycobacteriaceae</taxon>
        <taxon>Mycolicibacterium</taxon>
    </lineage>
</organism>
<dbReference type="GO" id="GO:0005615">
    <property type="term" value="C:extracellular space"/>
    <property type="evidence" value="ECO:0007669"/>
    <property type="project" value="InterPro"/>
</dbReference>
<keyword evidence="6" id="KW-1185">Reference proteome</keyword>
<name>A0A0J6WKT7_9MYCO</name>
<feature type="chain" id="PRO_5005283949" evidence="3">
    <location>
        <begin position="33"/>
        <end position="307"/>
    </location>
</feature>
<accession>A0A0J6WKT7</accession>
<dbReference type="SMR" id="A0A0J6WKT7"/>
<feature type="domain" description="MPT63-like" evidence="4">
    <location>
        <begin position="36"/>
        <end position="157"/>
    </location>
</feature>
<proteinExistence type="predicted"/>